<name>A0AAV8XEA3_9CUCU</name>
<keyword evidence="3" id="KW-1185">Reference proteome</keyword>
<comment type="caution">
    <text evidence="2">The sequence shown here is derived from an EMBL/GenBank/DDBJ whole genome shotgun (WGS) entry which is preliminary data.</text>
</comment>
<protein>
    <submittedName>
        <fullName evidence="2">Uncharacterized protein</fullName>
    </submittedName>
</protein>
<evidence type="ECO:0000313" key="3">
    <source>
        <dbReference type="Proteomes" id="UP001162162"/>
    </source>
</evidence>
<organism evidence="2 3">
    <name type="scientific">Aromia moschata</name>
    <dbReference type="NCBI Taxonomy" id="1265417"/>
    <lineage>
        <taxon>Eukaryota</taxon>
        <taxon>Metazoa</taxon>
        <taxon>Ecdysozoa</taxon>
        <taxon>Arthropoda</taxon>
        <taxon>Hexapoda</taxon>
        <taxon>Insecta</taxon>
        <taxon>Pterygota</taxon>
        <taxon>Neoptera</taxon>
        <taxon>Endopterygota</taxon>
        <taxon>Coleoptera</taxon>
        <taxon>Polyphaga</taxon>
        <taxon>Cucujiformia</taxon>
        <taxon>Chrysomeloidea</taxon>
        <taxon>Cerambycidae</taxon>
        <taxon>Cerambycinae</taxon>
        <taxon>Callichromatini</taxon>
        <taxon>Aromia</taxon>
    </lineage>
</organism>
<dbReference type="PROSITE" id="PS51257">
    <property type="entry name" value="PROKAR_LIPOPROTEIN"/>
    <property type="match status" value="1"/>
</dbReference>
<gene>
    <name evidence="2" type="ORF">NQ318_005675</name>
</gene>
<dbReference type="Proteomes" id="UP001162162">
    <property type="component" value="Unassembled WGS sequence"/>
</dbReference>
<evidence type="ECO:0000313" key="2">
    <source>
        <dbReference type="EMBL" id="KAJ8937277.1"/>
    </source>
</evidence>
<feature type="region of interest" description="Disordered" evidence="1">
    <location>
        <begin position="63"/>
        <end position="82"/>
    </location>
</feature>
<evidence type="ECO:0000256" key="1">
    <source>
        <dbReference type="SAM" id="MobiDB-lite"/>
    </source>
</evidence>
<dbReference type="EMBL" id="JAPWTK010000667">
    <property type="protein sequence ID" value="KAJ8937277.1"/>
    <property type="molecule type" value="Genomic_DNA"/>
</dbReference>
<proteinExistence type="predicted"/>
<sequence>MERDIQPLLKLLCTAEQDAAVHASCATAACTGPVLPIGETSSDRSLEPTVGRWGCEWPRLTDPAHGVDVDPNNNGGGGGGRGRRLLAELVERRQVMGPWPAGHPLPLPRWAAEPMRPYRLPSIREYEALATEIEMRLQRVLEEHNYDTVMNFLEFHENFRGADTTAYTPPITREHYTCVGLALELWHRLSIQLEPKYPGIGKYLCVVSCEEDIVSTPVYTALSDRLDSASYTLEKEHVLMCLKVEFSGRSGTLLCDPGYHVSRVVNVMADKQYPNTGWFIQSEENGIRKEYNYQLSPYNDSFVEWNERTTRNGEQENFTGLIYIGRPYLTAVDVTERRNLVYTFRSLLSRDQKGHLIAGIYFKVFPDCDEFTIFYQDMGKQRIKMKFSAFLQPQVQEDLMKKLNICKRTAQPAQTQAVKYRENCRTNFEGYGVLATGVGDRGLHQHHVCQ</sequence>
<accession>A0AAV8XEA3</accession>
<reference evidence="2" key="1">
    <citation type="journal article" date="2023" name="Insect Mol. Biol.">
        <title>Genome sequencing provides insights into the evolution of gene families encoding plant cell wall-degrading enzymes in longhorned beetles.</title>
        <authorList>
            <person name="Shin N.R."/>
            <person name="Okamura Y."/>
            <person name="Kirsch R."/>
            <person name="Pauchet Y."/>
        </authorList>
    </citation>
    <scope>NUCLEOTIDE SEQUENCE</scope>
    <source>
        <strain evidence="2">AMC_N1</strain>
    </source>
</reference>
<dbReference type="AlphaFoldDB" id="A0AAV8XEA3"/>